<evidence type="ECO:0000313" key="2">
    <source>
        <dbReference type="EMBL" id="KAJ3486185.1"/>
    </source>
</evidence>
<dbReference type="AlphaFoldDB" id="A0AAD5YET4"/>
<evidence type="ECO:0000313" key="3">
    <source>
        <dbReference type="Proteomes" id="UP001212997"/>
    </source>
</evidence>
<comment type="caution">
    <text evidence="2">The sequence shown here is derived from an EMBL/GenBank/DDBJ whole genome shotgun (WGS) entry which is preliminary data.</text>
</comment>
<keyword evidence="3" id="KW-1185">Reference proteome</keyword>
<sequence length="973" mass="109657">MGGQTRCAIASRSAVAPTAGTQQPEMGMNQLSGSVASSQSHHHQDIDSSSCWQRPSDYQFASGTGPRRYEAGGFNENPHHFGRAKGPGPLGGRRTNTNCNGGGGGTITEFGTILSNSNFQDHIAQYFHLTPFKKFRRLSSGVLERVWDELYSSDAWLEEHDRLQRLPSSDGLEKVIVGLMFWSDATHLAQFGTAKAWPIYLAFGNLSKYLRGQSRTDVAHHVAYLPSLPTTFHEYLTSVYGKLTRKTLKEVTTHCRRELFHATWRKLLDDDFLKAYREGLPIKCADGIMRRVYPRIFTYSADYPEKVLIACIRDLGKCGCPRCLTPTCLFGEMGFVRDLTRRITLLRTWTYPLRVSIMAARNFIYALGTGVGSTSVQKILKSKSWTPTVNAFADRLGDQFDVFKILAVDFMHEVELGVWKSLFTHLIRLLYACDPTGRLVVVLNSSFGRLTIRRFGEEMSEMKNLPARTFENLLQCAMPAFEGLFPCPYDNYIQTLLYRLAEWHALAKLRMHTDTTLAHLESATATLGREVRGFVSRVCSQFDTIELPKEAAARARRQQAQGVPQDASTSSSTRRLKTFNLNTYKLHALADYVKTIRLYGTVDSYTTKLGELWHRRVKRLWASSNKHSAERGISRQERRETLLKRSASARTATNETQVREHHLSFETSEPLSGTELEMQHHISESTTTPKNIYTFVSQMGDDPAAKVGSTSLFVAQALRSPVDLLCTQNFIPKLKDHLLTRLRGEVYDGDEVEYSDEERAQVRIIGSKIYCHKVLRLQYTTYDARRGQDSINPRTTHCNVLLNSRETGPSSHPFWYAQVLGIFHARVLHVGPNVTNRSAQHMEFLTNELLPHQSVARPPGQTDDWARFYVNIFADRDMFMRYFGGGVGHPEQPPYRYQTSTLVREDDPEPLPTDNDAGVDGASETSSDESPSDEEELDDVDEDGEYGFDAVQDSEDLGPEDGEDSDGDSDGSI</sequence>
<dbReference type="Pfam" id="PF18759">
    <property type="entry name" value="Plavaka"/>
    <property type="match status" value="1"/>
</dbReference>
<dbReference type="InterPro" id="IPR041078">
    <property type="entry name" value="Plavaka"/>
</dbReference>
<feature type="region of interest" description="Disordered" evidence="1">
    <location>
        <begin position="644"/>
        <end position="666"/>
    </location>
</feature>
<dbReference type="EMBL" id="JANAWD010000129">
    <property type="protein sequence ID" value="KAJ3486185.1"/>
    <property type="molecule type" value="Genomic_DNA"/>
</dbReference>
<feature type="compositionally biased region" description="Polar residues" evidence="1">
    <location>
        <begin position="19"/>
        <end position="36"/>
    </location>
</feature>
<gene>
    <name evidence="2" type="ORF">NLI96_g4423</name>
</gene>
<accession>A0AAD5YET4</accession>
<dbReference type="Proteomes" id="UP001212997">
    <property type="component" value="Unassembled WGS sequence"/>
</dbReference>
<feature type="region of interest" description="Disordered" evidence="1">
    <location>
        <begin position="1"/>
        <end position="54"/>
    </location>
</feature>
<reference evidence="2" key="1">
    <citation type="submission" date="2022-07" db="EMBL/GenBank/DDBJ databases">
        <title>Genome Sequence of Physisporinus lineatus.</title>
        <authorList>
            <person name="Buettner E."/>
        </authorList>
    </citation>
    <scope>NUCLEOTIDE SEQUENCE</scope>
    <source>
        <strain evidence="2">VT162</strain>
    </source>
</reference>
<feature type="region of interest" description="Disordered" evidence="1">
    <location>
        <begin position="553"/>
        <end position="572"/>
    </location>
</feature>
<feature type="region of interest" description="Disordered" evidence="1">
    <location>
        <begin position="904"/>
        <end position="973"/>
    </location>
</feature>
<name>A0AAD5YET4_9APHY</name>
<organism evidence="2 3">
    <name type="scientific">Meripilus lineatus</name>
    <dbReference type="NCBI Taxonomy" id="2056292"/>
    <lineage>
        <taxon>Eukaryota</taxon>
        <taxon>Fungi</taxon>
        <taxon>Dikarya</taxon>
        <taxon>Basidiomycota</taxon>
        <taxon>Agaricomycotina</taxon>
        <taxon>Agaricomycetes</taxon>
        <taxon>Polyporales</taxon>
        <taxon>Meripilaceae</taxon>
        <taxon>Meripilus</taxon>
    </lineage>
</organism>
<evidence type="ECO:0000256" key="1">
    <source>
        <dbReference type="SAM" id="MobiDB-lite"/>
    </source>
</evidence>
<protein>
    <submittedName>
        <fullName evidence="2">Uncharacterized protein</fullName>
    </submittedName>
</protein>
<feature type="compositionally biased region" description="Acidic residues" evidence="1">
    <location>
        <begin position="926"/>
        <end position="973"/>
    </location>
</feature>
<proteinExistence type="predicted"/>